<comment type="caution">
    <text evidence="4">The sequence shown here is derived from an EMBL/GenBank/DDBJ whole genome shotgun (WGS) entry which is preliminary data.</text>
</comment>
<dbReference type="InterPro" id="IPR032675">
    <property type="entry name" value="LRR_dom_sf"/>
</dbReference>
<dbReference type="EMBL" id="CAXDID020000156">
    <property type="protein sequence ID" value="CAL6043249.1"/>
    <property type="molecule type" value="Genomic_DNA"/>
</dbReference>
<evidence type="ECO:0000256" key="3">
    <source>
        <dbReference type="SAM" id="Phobius"/>
    </source>
</evidence>
<dbReference type="PANTHER" id="PTHR46652">
    <property type="entry name" value="LEUCINE-RICH REPEAT AND IQ DOMAIN-CONTAINING PROTEIN 1-RELATED"/>
    <property type="match status" value="1"/>
</dbReference>
<dbReference type="InterPro" id="IPR050836">
    <property type="entry name" value="SDS22/Internalin_LRR"/>
</dbReference>
<dbReference type="PROSITE" id="PS51450">
    <property type="entry name" value="LRR"/>
    <property type="match status" value="3"/>
</dbReference>
<evidence type="ECO:0000313" key="4">
    <source>
        <dbReference type="EMBL" id="CAI9935132.1"/>
    </source>
</evidence>
<reference evidence="4" key="1">
    <citation type="submission" date="2023-06" db="EMBL/GenBank/DDBJ databases">
        <authorList>
            <person name="Kurt Z."/>
        </authorList>
    </citation>
    <scope>NUCLEOTIDE SEQUENCE</scope>
</reference>
<keyword evidence="3" id="KW-1133">Transmembrane helix</keyword>
<dbReference type="InterPro" id="IPR025875">
    <property type="entry name" value="Leu-rich_rpt_4"/>
</dbReference>
<keyword evidence="1" id="KW-0433">Leucine-rich repeat</keyword>
<keyword evidence="3" id="KW-0812">Transmembrane</keyword>
<keyword evidence="3" id="KW-0472">Membrane</keyword>
<reference evidence="5 6" key="2">
    <citation type="submission" date="2024-07" db="EMBL/GenBank/DDBJ databases">
        <authorList>
            <person name="Akdeniz Z."/>
        </authorList>
    </citation>
    <scope>NUCLEOTIDE SEQUENCE [LARGE SCALE GENOMIC DNA]</scope>
</reference>
<proteinExistence type="predicted"/>
<keyword evidence="2" id="KW-0677">Repeat</keyword>
<name>A0AA86PG36_9EUKA</name>
<keyword evidence="6" id="KW-1185">Reference proteome</keyword>
<feature type="transmembrane region" description="Helical" evidence="3">
    <location>
        <begin position="555"/>
        <end position="576"/>
    </location>
</feature>
<evidence type="ECO:0000313" key="5">
    <source>
        <dbReference type="EMBL" id="CAL6043249.1"/>
    </source>
</evidence>
<accession>A0AA86PG36</accession>
<dbReference type="PANTHER" id="PTHR46652:SF3">
    <property type="entry name" value="LEUCINE-RICH REPEAT-CONTAINING PROTEIN 9"/>
    <property type="match status" value="1"/>
</dbReference>
<dbReference type="InterPro" id="IPR001611">
    <property type="entry name" value="Leu-rich_rpt"/>
</dbReference>
<dbReference type="Proteomes" id="UP001642409">
    <property type="component" value="Unassembled WGS sequence"/>
</dbReference>
<dbReference type="SUPFAM" id="SSF52058">
    <property type="entry name" value="L domain-like"/>
    <property type="match status" value="1"/>
</dbReference>
<dbReference type="Gene3D" id="3.80.10.10">
    <property type="entry name" value="Ribonuclease Inhibitor"/>
    <property type="match status" value="2"/>
</dbReference>
<organism evidence="4">
    <name type="scientific">Hexamita inflata</name>
    <dbReference type="NCBI Taxonomy" id="28002"/>
    <lineage>
        <taxon>Eukaryota</taxon>
        <taxon>Metamonada</taxon>
        <taxon>Diplomonadida</taxon>
        <taxon>Hexamitidae</taxon>
        <taxon>Hexamitinae</taxon>
        <taxon>Hexamita</taxon>
    </lineage>
</organism>
<gene>
    <name evidence="4" type="ORF">HINF_LOCUS22777</name>
    <name evidence="5" type="ORF">HINF_LOCUS39983</name>
</gene>
<evidence type="ECO:0000256" key="1">
    <source>
        <dbReference type="ARBA" id="ARBA00022614"/>
    </source>
</evidence>
<protein>
    <submittedName>
        <fullName evidence="4">Leucine-rich repeat domain-containing protein</fullName>
    </submittedName>
    <submittedName>
        <fullName evidence="5">Leucine-rich_repeat domain-containing protein</fullName>
    </submittedName>
</protein>
<evidence type="ECO:0000313" key="6">
    <source>
        <dbReference type="Proteomes" id="UP001642409"/>
    </source>
</evidence>
<evidence type="ECO:0000256" key="2">
    <source>
        <dbReference type="ARBA" id="ARBA00022737"/>
    </source>
</evidence>
<dbReference type="AlphaFoldDB" id="A0AA86PG36"/>
<dbReference type="EMBL" id="CATOUU010000594">
    <property type="protein sequence ID" value="CAI9935132.1"/>
    <property type="molecule type" value="Genomic_DNA"/>
</dbReference>
<dbReference type="Pfam" id="PF12799">
    <property type="entry name" value="LRR_4"/>
    <property type="match status" value="2"/>
</dbReference>
<sequence>MIDKIQNMIKDHILRIVNKSNQFGDLYCLEFLQYLDIYRLEIEYCENIVPKFQNKSLRQLLIHNSQLKRIDELPLADLEVLQLIKPVSCRFYCYIDNSKLNIEGIQKCQQLKFLSLQNQKDIDLVNIKNLVTLTKLDLENCFVTDLDVLTSLVNLEELILSGNRGIDLSALKYFQKLKVLILEKCGMQNGYPRIKSKRYSEIDLTHVESLKQLHSLNLNGCCLKNINTLQSNTTLKQLVLSYNSGIDISSLQFMNSLDRLELQGCRITNISSLKSLDQLKELDISSNNFIDITAIQYLKQLKYLNIRDCEIRDITVLSALTHLNYLDMSWNSVVYLSPLFTLKLKYLYTSDSLDSDEYQASNNELCWKQCGECPDYSAIELEYAKIYWNVNAPLFKLETLSQMNFNVTLRMPKLQKLIITLYNNRIFQGSSKHQLTMNFLNKLEFSMNKTMIMILLDKIYLQVEKPHRQSFCHFLIQTELLFMKLVLTTLHVLVAYQDNLFQSIRIASVHSLKLTKDRNAKPKLTKSLTKIELTLFTHKRTQPMLLEHLILKYQLIIQQILTFVLIVIHSMVKALVLKSSNFQKIKSSFKREFRSGFSIATILITKNLTKLWQNIRIYGYRSQQVQECWLYQELQHLQLYLQKNCYDVVSFYNYRLMKKK</sequence>